<dbReference type="PROSITE" id="PS51184">
    <property type="entry name" value="JMJC"/>
    <property type="match status" value="1"/>
</dbReference>
<dbReference type="PANTHER" id="PTHR12461">
    <property type="entry name" value="HYPOXIA-INDUCIBLE FACTOR 1 ALPHA INHIBITOR-RELATED"/>
    <property type="match status" value="1"/>
</dbReference>
<gene>
    <name evidence="2" type="ORF">PGLA2088_LOCUS9008</name>
</gene>
<evidence type="ECO:0000313" key="2">
    <source>
        <dbReference type="EMBL" id="CAE8651307.1"/>
    </source>
</evidence>
<dbReference type="PANTHER" id="PTHR12461:SF105">
    <property type="entry name" value="HYPOXIA-INDUCIBLE FACTOR 1-ALPHA INHIBITOR"/>
    <property type="match status" value="1"/>
</dbReference>
<evidence type="ECO:0000313" key="3">
    <source>
        <dbReference type="Proteomes" id="UP000626109"/>
    </source>
</evidence>
<dbReference type="EMBL" id="CAJNNW010009834">
    <property type="protein sequence ID" value="CAE8651307.1"/>
    <property type="molecule type" value="Genomic_DNA"/>
</dbReference>
<dbReference type="SUPFAM" id="SSF51197">
    <property type="entry name" value="Clavaminate synthase-like"/>
    <property type="match status" value="1"/>
</dbReference>
<evidence type="ECO:0000259" key="1">
    <source>
        <dbReference type="PROSITE" id="PS51184"/>
    </source>
</evidence>
<reference evidence="2" key="1">
    <citation type="submission" date="2021-02" db="EMBL/GenBank/DDBJ databases">
        <authorList>
            <person name="Dougan E. K."/>
            <person name="Rhodes N."/>
            <person name="Thang M."/>
            <person name="Chan C."/>
        </authorList>
    </citation>
    <scope>NUCLEOTIDE SEQUENCE</scope>
</reference>
<dbReference type="InterPro" id="IPR041667">
    <property type="entry name" value="Cupin_8"/>
</dbReference>
<feature type="domain" description="JmjC" evidence="1">
    <location>
        <begin position="32"/>
        <end position="192"/>
    </location>
</feature>
<comment type="caution">
    <text evidence="2">The sequence shown here is derived from an EMBL/GenBank/DDBJ whole genome shotgun (WGS) entry which is preliminary data.</text>
</comment>
<dbReference type="Pfam" id="PF13621">
    <property type="entry name" value="Cupin_8"/>
    <property type="match status" value="1"/>
</dbReference>
<organism evidence="2 3">
    <name type="scientific">Polarella glacialis</name>
    <name type="common">Dinoflagellate</name>
    <dbReference type="NCBI Taxonomy" id="89957"/>
    <lineage>
        <taxon>Eukaryota</taxon>
        <taxon>Sar</taxon>
        <taxon>Alveolata</taxon>
        <taxon>Dinophyceae</taxon>
        <taxon>Suessiales</taxon>
        <taxon>Suessiaceae</taxon>
        <taxon>Polarella</taxon>
    </lineage>
</organism>
<dbReference type="InterPro" id="IPR003347">
    <property type="entry name" value="JmjC_dom"/>
</dbReference>
<name>A0A813ILX9_POLGL</name>
<accession>A0A813ILX9</accession>
<dbReference type="Gene3D" id="2.60.120.650">
    <property type="entry name" value="Cupin"/>
    <property type="match status" value="1"/>
</dbReference>
<proteinExistence type="predicted"/>
<sequence>QQQQQQPAPLDSVGVDADAALGLSRAGAALYFRAPEELENLLVPGLCDALGAGFAGQIETFIAGKGHFTGWHTDFQHNFTFQLRGSKRWKFKEGPVKNNVRALTPHYRNRSNFEQQMKMHLISDPVSPDFQPPATFFEDAEEVTLHPGSVLYHPAGIWHCVESLTEDTVAINVSLTMASWADFLGDGLRQLFFASPPLRAPALGLGALSSRSEARAVVEERLREVRRLVNSLTAEDPITTITTTTITTRTITLVLKQQQ</sequence>
<dbReference type="Proteomes" id="UP000626109">
    <property type="component" value="Unassembled WGS sequence"/>
</dbReference>
<feature type="non-terminal residue" evidence="2">
    <location>
        <position position="259"/>
    </location>
</feature>
<protein>
    <recommendedName>
        <fullName evidence="1">JmjC domain-containing protein</fullName>
    </recommendedName>
</protein>
<dbReference type="AlphaFoldDB" id="A0A813ILX9"/>